<evidence type="ECO:0000313" key="3">
    <source>
        <dbReference type="Proteomes" id="UP000469125"/>
    </source>
</evidence>
<feature type="compositionally biased region" description="Polar residues" evidence="1">
    <location>
        <begin position="66"/>
        <end position="75"/>
    </location>
</feature>
<dbReference type="Proteomes" id="UP000469125">
    <property type="component" value="Unassembled WGS sequence"/>
</dbReference>
<dbReference type="EMBL" id="WOCA01000020">
    <property type="protein sequence ID" value="MUK90306.1"/>
    <property type="molecule type" value="Genomic_DNA"/>
</dbReference>
<dbReference type="AlphaFoldDB" id="A0A6N8FNC6"/>
<protein>
    <submittedName>
        <fullName evidence="2">Uncharacterized protein</fullName>
    </submittedName>
</protein>
<name>A0A6N8FNC6_9BACI</name>
<feature type="region of interest" description="Disordered" evidence="1">
    <location>
        <begin position="23"/>
        <end position="42"/>
    </location>
</feature>
<proteinExistence type="predicted"/>
<reference evidence="2 3" key="1">
    <citation type="submission" date="2019-11" db="EMBL/GenBank/DDBJ databases">
        <authorList>
            <person name="Li X."/>
        </authorList>
    </citation>
    <scope>NUCLEOTIDE SEQUENCE [LARGE SCALE GENOMIC DNA]</scope>
    <source>
        <strain evidence="2 3">L9</strain>
    </source>
</reference>
<feature type="compositionally biased region" description="Polar residues" evidence="1">
    <location>
        <begin position="82"/>
        <end position="92"/>
    </location>
</feature>
<keyword evidence="3" id="KW-1185">Reference proteome</keyword>
<gene>
    <name evidence="2" type="ORF">GMD78_18190</name>
</gene>
<organism evidence="2 3">
    <name type="scientific">Ornithinibacillus caprae</name>
    <dbReference type="NCBI Taxonomy" id="2678566"/>
    <lineage>
        <taxon>Bacteria</taxon>
        <taxon>Bacillati</taxon>
        <taxon>Bacillota</taxon>
        <taxon>Bacilli</taxon>
        <taxon>Bacillales</taxon>
        <taxon>Bacillaceae</taxon>
        <taxon>Ornithinibacillus</taxon>
    </lineage>
</organism>
<accession>A0A6N8FNC6</accession>
<comment type="caution">
    <text evidence="2">The sequence shown here is derived from an EMBL/GenBank/DDBJ whole genome shotgun (WGS) entry which is preliminary data.</text>
</comment>
<feature type="region of interest" description="Disordered" evidence="1">
    <location>
        <begin position="66"/>
        <end position="100"/>
    </location>
</feature>
<sequence>MTNEALKVLNQIKQIINQMEQQREQNLQPNQKQSIQEQNQEVNLEQRAEQQLQEIQELIQQYQLRNPTNQSTQASAGLDLGQFSSGQTNFQPGRNDFDRI</sequence>
<dbReference type="RefSeq" id="WP_155670980.1">
    <property type="nucleotide sequence ID" value="NZ_WOCA01000020.1"/>
</dbReference>
<evidence type="ECO:0000313" key="2">
    <source>
        <dbReference type="EMBL" id="MUK90306.1"/>
    </source>
</evidence>
<evidence type="ECO:0000256" key="1">
    <source>
        <dbReference type="SAM" id="MobiDB-lite"/>
    </source>
</evidence>